<sequence length="68" mass="8211">MFFNLKKRYLVVGSEFGQEDLNLERFKARSDWAAKKIFLSYWSKYSCFDLTLYRVTFFGNMIYIANND</sequence>
<organism evidence="1 2">
    <name type="scientific">Candidatus Staskawiczbacteria bacterium RIFCSPHIGHO2_01_FULL_34_27</name>
    <dbReference type="NCBI Taxonomy" id="1802199"/>
    <lineage>
        <taxon>Bacteria</taxon>
        <taxon>Candidatus Staskawicziibacteriota</taxon>
    </lineage>
</organism>
<dbReference type="AlphaFoldDB" id="A0A1G2HKY3"/>
<reference evidence="1 2" key="1">
    <citation type="journal article" date="2016" name="Nat. Commun.">
        <title>Thousands of microbial genomes shed light on interconnected biogeochemical processes in an aquifer system.</title>
        <authorList>
            <person name="Anantharaman K."/>
            <person name="Brown C.T."/>
            <person name="Hug L.A."/>
            <person name="Sharon I."/>
            <person name="Castelle C.J."/>
            <person name="Probst A.J."/>
            <person name="Thomas B.C."/>
            <person name="Singh A."/>
            <person name="Wilkins M.J."/>
            <person name="Karaoz U."/>
            <person name="Brodie E.L."/>
            <person name="Williams K.H."/>
            <person name="Hubbard S.S."/>
            <person name="Banfield J.F."/>
        </authorList>
    </citation>
    <scope>NUCLEOTIDE SEQUENCE [LARGE SCALE GENOMIC DNA]</scope>
</reference>
<protein>
    <submittedName>
        <fullName evidence="1">Uncharacterized protein</fullName>
    </submittedName>
</protein>
<accession>A0A1G2HKY3</accession>
<name>A0A1G2HKY3_9BACT</name>
<dbReference type="Proteomes" id="UP000178991">
    <property type="component" value="Unassembled WGS sequence"/>
</dbReference>
<evidence type="ECO:0000313" key="2">
    <source>
        <dbReference type="Proteomes" id="UP000178991"/>
    </source>
</evidence>
<comment type="caution">
    <text evidence="1">The sequence shown here is derived from an EMBL/GenBank/DDBJ whole genome shotgun (WGS) entry which is preliminary data.</text>
</comment>
<proteinExistence type="predicted"/>
<gene>
    <name evidence="1" type="ORF">A2639_01915</name>
</gene>
<dbReference type="EMBL" id="MHOL01000006">
    <property type="protein sequence ID" value="OGZ63115.1"/>
    <property type="molecule type" value="Genomic_DNA"/>
</dbReference>
<evidence type="ECO:0000313" key="1">
    <source>
        <dbReference type="EMBL" id="OGZ63115.1"/>
    </source>
</evidence>